<protein>
    <submittedName>
        <fullName evidence="1">Uncharacterized protein</fullName>
    </submittedName>
</protein>
<sequence length="58" mass="6794">MSFGWVFFLFVFVAIKRVRARVIFMYLPLCVLFLEKAKGMVCKILNTMVCGCILLWNI</sequence>
<evidence type="ECO:0000313" key="1">
    <source>
        <dbReference type="EMBL" id="EJF97129.1"/>
    </source>
</evidence>
<organism evidence="1 2">
    <name type="scientific">Bartonella taylorii 8TBB</name>
    <dbReference type="NCBI Taxonomy" id="1094560"/>
    <lineage>
        <taxon>Bacteria</taxon>
        <taxon>Pseudomonadati</taxon>
        <taxon>Pseudomonadota</taxon>
        <taxon>Alphaproteobacteria</taxon>
        <taxon>Hyphomicrobiales</taxon>
        <taxon>Bartonellaceae</taxon>
        <taxon>Bartonella</taxon>
    </lineage>
</organism>
<dbReference type="AlphaFoldDB" id="A0A9P2S0D4"/>
<proteinExistence type="predicted"/>
<reference evidence="1 2" key="1">
    <citation type="submission" date="2012-03" db="EMBL/GenBank/DDBJ databases">
        <title>The Genome Sequence of Bartonella taylorii 8TBB.</title>
        <authorList>
            <consortium name="The Broad Institute Genome Sequencing Platform"/>
            <consortium name="The Broad Institute Genome Sequencing Center for Infectious Disease"/>
            <person name="Feldgarden M."/>
            <person name="Kirby J."/>
            <person name="Kosoy M."/>
            <person name="Birtles R."/>
            <person name="Probert W.S."/>
            <person name="Chiaraviglio L."/>
            <person name="Young S.K."/>
            <person name="Zeng Q."/>
            <person name="Gargeya S."/>
            <person name="Fitzgerald M."/>
            <person name="Haas B."/>
            <person name="Abouelleil A."/>
            <person name="Alvarado L."/>
            <person name="Arachchi H.M."/>
            <person name="Berlin A."/>
            <person name="Chapman S.B."/>
            <person name="Gearin G."/>
            <person name="Goldberg J."/>
            <person name="Griggs A."/>
            <person name="Gujja S."/>
            <person name="Hansen M."/>
            <person name="Heiman D."/>
            <person name="Howarth C."/>
            <person name="Larimer J."/>
            <person name="Lui A."/>
            <person name="MacDonald P.J.P."/>
            <person name="McCowen C."/>
            <person name="Montmayeur A."/>
            <person name="Murphy C."/>
            <person name="Neiman D."/>
            <person name="Pearson M."/>
            <person name="Priest M."/>
            <person name="Roberts A."/>
            <person name="Saif S."/>
            <person name="Shea T."/>
            <person name="Sisk P."/>
            <person name="Stolte C."/>
            <person name="Sykes S."/>
            <person name="Wortman J."/>
            <person name="Nusbaum C."/>
            <person name="Birren B."/>
        </authorList>
    </citation>
    <scope>NUCLEOTIDE SEQUENCE [LARGE SCALE GENOMIC DNA]</scope>
    <source>
        <strain evidence="1 2">8TBB</strain>
    </source>
</reference>
<accession>A0A9P2S0D4</accession>
<dbReference type="EMBL" id="AIMD01000013">
    <property type="protein sequence ID" value="EJF97129.1"/>
    <property type="molecule type" value="Genomic_DNA"/>
</dbReference>
<gene>
    <name evidence="1" type="ORF">ME9_00215</name>
</gene>
<comment type="caution">
    <text evidence="1">The sequence shown here is derived from an EMBL/GenBank/DDBJ whole genome shotgun (WGS) entry which is preliminary data.</text>
</comment>
<keyword evidence="2" id="KW-1185">Reference proteome</keyword>
<dbReference type="Proteomes" id="UP000002648">
    <property type="component" value="Unassembled WGS sequence"/>
</dbReference>
<evidence type="ECO:0000313" key="2">
    <source>
        <dbReference type="Proteomes" id="UP000002648"/>
    </source>
</evidence>
<name>A0A9P2S0D4_BARTA</name>